<evidence type="ECO:0000313" key="6">
    <source>
        <dbReference type="EMBL" id="MBB6174185.1"/>
    </source>
</evidence>
<dbReference type="Pfam" id="PF03466">
    <property type="entry name" value="LysR_substrate"/>
    <property type="match status" value="1"/>
</dbReference>
<evidence type="ECO:0000259" key="5">
    <source>
        <dbReference type="PROSITE" id="PS50931"/>
    </source>
</evidence>
<dbReference type="RefSeq" id="WP_184078060.1">
    <property type="nucleotide sequence ID" value="NZ_JACHDS010000001.1"/>
</dbReference>
<evidence type="ECO:0000256" key="3">
    <source>
        <dbReference type="ARBA" id="ARBA00023125"/>
    </source>
</evidence>
<evidence type="ECO:0000256" key="2">
    <source>
        <dbReference type="ARBA" id="ARBA00023015"/>
    </source>
</evidence>
<dbReference type="FunFam" id="1.10.10.10:FF:000001">
    <property type="entry name" value="LysR family transcriptional regulator"/>
    <property type="match status" value="1"/>
</dbReference>
<keyword evidence="2" id="KW-0805">Transcription regulation</keyword>
<dbReference type="Pfam" id="PF00126">
    <property type="entry name" value="HTH_1"/>
    <property type="match status" value="1"/>
</dbReference>
<keyword evidence="4" id="KW-0804">Transcription</keyword>
<dbReference type="SUPFAM" id="SSF46785">
    <property type="entry name" value="Winged helix' DNA-binding domain"/>
    <property type="match status" value="1"/>
</dbReference>
<comment type="similarity">
    <text evidence="1">Belongs to the LysR transcriptional regulatory family.</text>
</comment>
<dbReference type="Gene3D" id="3.40.190.10">
    <property type="entry name" value="Periplasmic binding protein-like II"/>
    <property type="match status" value="2"/>
</dbReference>
<evidence type="ECO:0000256" key="1">
    <source>
        <dbReference type="ARBA" id="ARBA00009437"/>
    </source>
</evidence>
<keyword evidence="3 6" id="KW-0238">DNA-binding</keyword>
<dbReference type="PRINTS" id="PR00039">
    <property type="entry name" value="HTHLYSR"/>
</dbReference>
<proteinExistence type="inferred from homology"/>
<organism evidence="6 7">
    <name type="scientific">Nocardiopsis mwathae</name>
    <dbReference type="NCBI Taxonomy" id="1472723"/>
    <lineage>
        <taxon>Bacteria</taxon>
        <taxon>Bacillati</taxon>
        <taxon>Actinomycetota</taxon>
        <taxon>Actinomycetes</taxon>
        <taxon>Streptosporangiales</taxon>
        <taxon>Nocardiopsidaceae</taxon>
        <taxon>Nocardiopsis</taxon>
    </lineage>
</organism>
<evidence type="ECO:0000256" key="4">
    <source>
        <dbReference type="ARBA" id="ARBA00023163"/>
    </source>
</evidence>
<feature type="domain" description="HTH lysR-type" evidence="5">
    <location>
        <begin position="3"/>
        <end position="60"/>
    </location>
</feature>
<dbReference type="PANTHER" id="PTHR30346">
    <property type="entry name" value="TRANSCRIPTIONAL DUAL REGULATOR HCAR-RELATED"/>
    <property type="match status" value="1"/>
</dbReference>
<evidence type="ECO:0000313" key="7">
    <source>
        <dbReference type="Proteomes" id="UP000546642"/>
    </source>
</evidence>
<dbReference type="Proteomes" id="UP000546642">
    <property type="component" value="Unassembled WGS sequence"/>
</dbReference>
<dbReference type="SUPFAM" id="SSF53850">
    <property type="entry name" value="Periplasmic binding protein-like II"/>
    <property type="match status" value="1"/>
</dbReference>
<dbReference type="PANTHER" id="PTHR30346:SF0">
    <property type="entry name" value="HCA OPERON TRANSCRIPTIONAL ACTIVATOR HCAR"/>
    <property type="match status" value="1"/>
</dbReference>
<comment type="caution">
    <text evidence="6">The sequence shown here is derived from an EMBL/GenBank/DDBJ whole genome shotgun (WGS) entry which is preliminary data.</text>
</comment>
<dbReference type="InterPro" id="IPR036390">
    <property type="entry name" value="WH_DNA-bd_sf"/>
</dbReference>
<dbReference type="EMBL" id="JACHDS010000001">
    <property type="protein sequence ID" value="MBB6174185.1"/>
    <property type="molecule type" value="Genomic_DNA"/>
</dbReference>
<keyword evidence="7" id="KW-1185">Reference proteome</keyword>
<dbReference type="AlphaFoldDB" id="A0A7X0D7C0"/>
<dbReference type="InterPro" id="IPR036388">
    <property type="entry name" value="WH-like_DNA-bd_sf"/>
</dbReference>
<reference evidence="6 7" key="1">
    <citation type="submission" date="2020-08" db="EMBL/GenBank/DDBJ databases">
        <title>Sequencing the genomes of 1000 actinobacteria strains.</title>
        <authorList>
            <person name="Klenk H.-P."/>
        </authorList>
    </citation>
    <scope>NUCLEOTIDE SEQUENCE [LARGE SCALE GENOMIC DNA]</scope>
    <source>
        <strain evidence="6 7">DSM 46659</strain>
    </source>
</reference>
<dbReference type="GO" id="GO:0003677">
    <property type="term" value="F:DNA binding"/>
    <property type="evidence" value="ECO:0007669"/>
    <property type="project" value="UniProtKB-KW"/>
</dbReference>
<dbReference type="GO" id="GO:0032993">
    <property type="term" value="C:protein-DNA complex"/>
    <property type="evidence" value="ECO:0007669"/>
    <property type="project" value="TreeGrafter"/>
</dbReference>
<sequence length="296" mass="32479">MVVGLHHLRCFLALAEEQQFTGAAERLGISQPTLSRSIRRLEELLGRTLVDRASRHTRLTAEGVRLHGELRVLLPRLETALRPAGAEAPLRLGYAWGFPIGWGRSAIGRFEQRHNVLVHTVRRDDRLAGLADGTVDAALVWGAVADPDMTTTALHTEPRIAAVSTRSTLAGRHELTWAELGRRCIVLNTVSGTLTPDHWPTDARPEVGAESTNIDEYLHAVASRRGVGVLPVSVSLHHHDPDVLYIPITDAPPAVLTYAVPRQAAHPLAEHLGITLHDHAHSAPHERPELARNERP</sequence>
<dbReference type="PROSITE" id="PS50931">
    <property type="entry name" value="HTH_LYSR"/>
    <property type="match status" value="1"/>
</dbReference>
<name>A0A7X0D7C0_9ACTN</name>
<protein>
    <submittedName>
        <fullName evidence="6">DNA-binding transcriptional LysR family regulator</fullName>
    </submittedName>
</protein>
<gene>
    <name evidence="6" type="ORF">HNR23_004245</name>
</gene>
<dbReference type="InterPro" id="IPR005119">
    <property type="entry name" value="LysR_subst-bd"/>
</dbReference>
<dbReference type="InterPro" id="IPR000847">
    <property type="entry name" value="LysR_HTH_N"/>
</dbReference>
<dbReference type="GO" id="GO:0003700">
    <property type="term" value="F:DNA-binding transcription factor activity"/>
    <property type="evidence" value="ECO:0007669"/>
    <property type="project" value="InterPro"/>
</dbReference>
<dbReference type="Gene3D" id="1.10.10.10">
    <property type="entry name" value="Winged helix-like DNA-binding domain superfamily/Winged helix DNA-binding domain"/>
    <property type="match status" value="1"/>
</dbReference>
<accession>A0A7X0D7C0</accession>